<dbReference type="InterPro" id="IPR036259">
    <property type="entry name" value="MFS_trans_sf"/>
</dbReference>
<evidence type="ECO:0000259" key="9">
    <source>
        <dbReference type="PROSITE" id="PS50850"/>
    </source>
</evidence>
<feature type="transmembrane region" description="Helical" evidence="8">
    <location>
        <begin position="66"/>
        <end position="86"/>
    </location>
</feature>
<dbReference type="Pfam" id="PF00083">
    <property type="entry name" value="Sugar_tr"/>
    <property type="match status" value="1"/>
</dbReference>
<dbReference type="InterPro" id="IPR005828">
    <property type="entry name" value="MFS_sugar_transport-like"/>
</dbReference>
<feature type="transmembrane region" description="Helical" evidence="8">
    <location>
        <begin position="360"/>
        <end position="385"/>
    </location>
</feature>
<feature type="transmembrane region" description="Helical" evidence="8">
    <location>
        <begin position="259"/>
        <end position="281"/>
    </location>
</feature>
<feature type="transmembrane region" description="Helical" evidence="8">
    <location>
        <begin position="152"/>
        <end position="173"/>
    </location>
</feature>
<reference evidence="11 12" key="2">
    <citation type="journal article" date="2018" name="Elife">
        <title>Firefly genomes illuminate parallel origins of bioluminescence in beetles.</title>
        <authorList>
            <person name="Fallon T.R."/>
            <person name="Lower S.E."/>
            <person name="Chang C.H."/>
            <person name="Bessho-Uehara M."/>
            <person name="Martin G.J."/>
            <person name="Bewick A.J."/>
            <person name="Behringer M."/>
            <person name="Debat H.J."/>
            <person name="Wong I."/>
            <person name="Day J.C."/>
            <person name="Suvorov A."/>
            <person name="Silva C.J."/>
            <person name="Stanger-Hall K.F."/>
            <person name="Hall D.W."/>
            <person name="Schmitz R.J."/>
            <person name="Nelson D.R."/>
            <person name="Lewis S.M."/>
            <person name="Shigenobu S."/>
            <person name="Bybee S.M."/>
            <person name="Larracuente A.M."/>
            <person name="Oba Y."/>
            <person name="Weng J.K."/>
        </authorList>
    </citation>
    <scope>NUCLEOTIDE SEQUENCE [LARGE SCALE GENOMIC DNA]</scope>
    <source>
        <strain evidence="11">1611_PpyrPB1</strain>
        <tissue evidence="11">Whole body</tissue>
    </source>
</reference>
<evidence type="ECO:0000313" key="11">
    <source>
        <dbReference type="EMBL" id="KAB0791097.1"/>
    </source>
</evidence>
<evidence type="ECO:0000256" key="5">
    <source>
        <dbReference type="ARBA" id="ARBA00022692"/>
    </source>
</evidence>
<keyword evidence="12" id="KW-1185">Reference proteome</keyword>
<dbReference type="FunFam" id="1.20.1250.20:FF:000218">
    <property type="entry name" value="facilitated trehalose transporter Tret1"/>
    <property type="match status" value="1"/>
</dbReference>
<feature type="transmembrane region" description="Helical" evidence="8">
    <location>
        <begin position="325"/>
        <end position="348"/>
    </location>
</feature>
<dbReference type="AlphaFoldDB" id="A0A1Y1MF58"/>
<dbReference type="PROSITE" id="PS50850">
    <property type="entry name" value="MFS"/>
    <property type="match status" value="1"/>
</dbReference>
<feature type="transmembrane region" description="Helical" evidence="8">
    <location>
        <begin position="397"/>
        <end position="420"/>
    </location>
</feature>
<feature type="domain" description="Major facilitator superfamily (MFS) profile" evidence="9">
    <location>
        <begin position="24"/>
        <end position="451"/>
    </location>
</feature>
<accession>A0A1Y1MF58</accession>
<dbReference type="InParanoid" id="A0A1Y1MF58"/>
<dbReference type="InterPro" id="IPR020846">
    <property type="entry name" value="MFS_dom"/>
</dbReference>
<sequence>MGKTILEKLIPKSENGSSLVQLLAIFTASLGGFSAGAQLAWLSPAVPQLLLNTSYIGPITIEQASYFSVITPVATIASSFFVANATKVFGRKLVIGFMAIPHIASWLLIATAKSIVSLYVARAVNGISDAVNFCAISVYVGEIATPTVRGRWGNIPMCAILLGHLSVVIVANYCDLVTTAYIFLFAPLLQLLLIATVPESPYLLLMKGRTLDAKLALEELRWKTDALEELYDLRRDVQRQISEPGTFRDLFRTPTNRRALIFIIAIITCQEYSGMSAFIVYSQRIFELAGVKSLSPGESSMIFFAFLFSFSAIASLFVGRYPRRIMLTFSSFGCTISLLISTAFFYIQSETSVDVGQLNWVPLFGMVSYIVFLTTGLSLLPFLMIGELFSASIKNHAMFVANSYMALTMIIVPKLLQLLLAHFPLYAPFLLFTFFSLASTVFCYFFVPETKGKTLEEIQRLLGTHGRAQEERLINDSRNEHLPTVD</sequence>
<proteinExistence type="predicted"/>
<reference evidence="11" key="3">
    <citation type="submission" date="2019-08" db="EMBL/GenBank/DDBJ databases">
        <authorList>
            <consortium name="Photinus pyralis genome working group"/>
            <person name="Fallon T.R."/>
            <person name="Sander Lower S.E."/>
            <person name="Weng J.-K."/>
        </authorList>
    </citation>
    <scope>NUCLEOTIDE SEQUENCE</scope>
    <source>
        <strain evidence="11">1611_PpyrPB1</strain>
        <tissue evidence="11">Whole body</tissue>
    </source>
</reference>
<feature type="transmembrane region" description="Helical" evidence="8">
    <location>
        <begin position="179"/>
        <end position="197"/>
    </location>
</feature>
<feature type="transmembrane region" description="Helical" evidence="8">
    <location>
        <begin position="301"/>
        <end position="318"/>
    </location>
</feature>
<dbReference type="GO" id="GO:0022857">
    <property type="term" value="F:transmembrane transporter activity"/>
    <property type="evidence" value="ECO:0007669"/>
    <property type="project" value="InterPro"/>
</dbReference>
<dbReference type="SUPFAM" id="SSF103473">
    <property type="entry name" value="MFS general substrate transporter"/>
    <property type="match status" value="1"/>
</dbReference>
<dbReference type="PANTHER" id="PTHR48021">
    <property type="match status" value="1"/>
</dbReference>
<evidence type="ECO:0000256" key="3">
    <source>
        <dbReference type="ARBA" id="ARBA00022475"/>
    </source>
</evidence>
<keyword evidence="5 8" id="KW-0812">Transmembrane</keyword>
<organism evidence="10">
    <name type="scientific">Photinus pyralis</name>
    <name type="common">Common eastern firefly</name>
    <name type="synonym">Lampyris pyralis</name>
    <dbReference type="NCBI Taxonomy" id="7054"/>
    <lineage>
        <taxon>Eukaryota</taxon>
        <taxon>Metazoa</taxon>
        <taxon>Ecdysozoa</taxon>
        <taxon>Arthropoda</taxon>
        <taxon>Hexapoda</taxon>
        <taxon>Insecta</taxon>
        <taxon>Pterygota</taxon>
        <taxon>Neoptera</taxon>
        <taxon>Endopterygota</taxon>
        <taxon>Coleoptera</taxon>
        <taxon>Polyphaga</taxon>
        <taxon>Elateriformia</taxon>
        <taxon>Elateroidea</taxon>
        <taxon>Lampyridae</taxon>
        <taxon>Lampyrinae</taxon>
        <taxon>Photinus</taxon>
    </lineage>
</organism>
<evidence type="ECO:0000313" key="12">
    <source>
        <dbReference type="Proteomes" id="UP000327044"/>
    </source>
</evidence>
<dbReference type="InterPro" id="IPR050549">
    <property type="entry name" value="MFS_Trehalose_Transporter"/>
</dbReference>
<dbReference type="GO" id="GO:0005886">
    <property type="term" value="C:plasma membrane"/>
    <property type="evidence" value="ECO:0007669"/>
    <property type="project" value="UniProtKB-SubCell"/>
</dbReference>
<feature type="transmembrane region" description="Helical" evidence="8">
    <location>
        <begin position="426"/>
        <end position="447"/>
    </location>
</feature>
<dbReference type="PANTHER" id="PTHR48021:SF46">
    <property type="entry name" value="MAJOR FACILITATOR SUPERFAMILY (MFS) PROFILE DOMAIN-CONTAINING PROTEIN"/>
    <property type="match status" value="1"/>
</dbReference>
<dbReference type="Gene3D" id="1.20.1250.20">
    <property type="entry name" value="MFS general substrate transporter like domains"/>
    <property type="match status" value="1"/>
</dbReference>
<keyword evidence="2" id="KW-0813">Transport</keyword>
<evidence type="ECO:0000256" key="7">
    <source>
        <dbReference type="ARBA" id="ARBA00023136"/>
    </source>
</evidence>
<reference evidence="10" key="1">
    <citation type="journal article" date="2016" name="Sci. Rep.">
        <title>Molecular characterization of firefly nuptial gifts: a multi-omics approach sheds light on postcopulatory sexual selection.</title>
        <authorList>
            <person name="Al-Wathiqui N."/>
            <person name="Fallon T.R."/>
            <person name="South A."/>
            <person name="Weng J.K."/>
            <person name="Lewis S.M."/>
        </authorList>
    </citation>
    <scope>NUCLEOTIDE SEQUENCE</scope>
</reference>
<comment type="subcellular location">
    <subcellularLocation>
        <location evidence="1">Cell membrane</location>
        <topology evidence="1">Multi-pass membrane protein</topology>
    </subcellularLocation>
</comment>
<keyword evidence="6 8" id="KW-1133">Transmembrane helix</keyword>
<feature type="transmembrane region" description="Helical" evidence="8">
    <location>
        <begin position="118"/>
        <end position="140"/>
    </location>
</feature>
<gene>
    <name evidence="11" type="ORF">PPYR_02897</name>
</gene>
<evidence type="ECO:0000256" key="2">
    <source>
        <dbReference type="ARBA" id="ARBA00022448"/>
    </source>
</evidence>
<name>A0A1Y1MF58_PHOPY</name>
<evidence type="ECO:0000256" key="1">
    <source>
        <dbReference type="ARBA" id="ARBA00004651"/>
    </source>
</evidence>
<evidence type="ECO:0000313" key="10">
    <source>
        <dbReference type="EMBL" id="JAV84442.1"/>
    </source>
</evidence>
<dbReference type="EMBL" id="GEZM01033052">
    <property type="protein sequence ID" value="JAV84442.1"/>
    <property type="molecule type" value="Transcribed_RNA"/>
</dbReference>
<feature type="transmembrane region" description="Helical" evidence="8">
    <location>
        <begin position="93"/>
        <end position="112"/>
    </location>
</feature>
<keyword evidence="7 8" id="KW-0472">Membrane</keyword>
<keyword evidence="3" id="KW-1003">Cell membrane</keyword>
<protein>
    <recommendedName>
        <fullName evidence="9">Major facilitator superfamily (MFS) profile domain-containing protein</fullName>
    </recommendedName>
</protein>
<evidence type="ECO:0000256" key="4">
    <source>
        <dbReference type="ARBA" id="ARBA00022597"/>
    </source>
</evidence>
<evidence type="ECO:0000256" key="8">
    <source>
        <dbReference type="SAM" id="Phobius"/>
    </source>
</evidence>
<dbReference type="EMBL" id="VVIM01000011">
    <property type="protein sequence ID" value="KAB0791097.1"/>
    <property type="molecule type" value="Genomic_DNA"/>
</dbReference>
<keyword evidence="4" id="KW-0762">Sugar transport</keyword>
<dbReference type="Proteomes" id="UP000327044">
    <property type="component" value="Unassembled WGS sequence"/>
</dbReference>
<evidence type="ECO:0000256" key="6">
    <source>
        <dbReference type="ARBA" id="ARBA00022989"/>
    </source>
</evidence>